<proteinExistence type="predicted"/>
<gene>
    <name evidence="2" type="ORF">JIN87_16190</name>
</gene>
<feature type="compositionally biased region" description="Basic and acidic residues" evidence="1">
    <location>
        <begin position="106"/>
        <end position="121"/>
    </location>
</feature>
<name>A0A934VM31_9BACT</name>
<dbReference type="AlphaFoldDB" id="A0A934VM31"/>
<protein>
    <submittedName>
        <fullName evidence="2">Uncharacterized protein</fullName>
    </submittedName>
</protein>
<keyword evidence="3" id="KW-1185">Reference proteome</keyword>
<dbReference type="RefSeq" id="WP_200356633.1">
    <property type="nucleotide sequence ID" value="NZ_JAENIL010000030.1"/>
</dbReference>
<dbReference type="Proteomes" id="UP000617628">
    <property type="component" value="Unassembled WGS sequence"/>
</dbReference>
<reference evidence="2" key="1">
    <citation type="submission" date="2021-01" db="EMBL/GenBank/DDBJ databases">
        <title>Modified the classification status of verrucomicrobia.</title>
        <authorList>
            <person name="Feng X."/>
        </authorList>
    </citation>
    <scope>NUCLEOTIDE SEQUENCE</scope>
    <source>
        <strain evidence="2">KCTC 13126</strain>
    </source>
</reference>
<evidence type="ECO:0000313" key="2">
    <source>
        <dbReference type="EMBL" id="MBK1878421.1"/>
    </source>
</evidence>
<dbReference type="Gene3D" id="1.10.287.1490">
    <property type="match status" value="1"/>
</dbReference>
<comment type="caution">
    <text evidence="2">The sequence shown here is derived from an EMBL/GenBank/DDBJ whole genome shotgun (WGS) entry which is preliminary data.</text>
</comment>
<evidence type="ECO:0000313" key="3">
    <source>
        <dbReference type="Proteomes" id="UP000617628"/>
    </source>
</evidence>
<dbReference type="SUPFAM" id="SSF57997">
    <property type="entry name" value="Tropomyosin"/>
    <property type="match status" value="1"/>
</dbReference>
<dbReference type="EMBL" id="JAENIL010000030">
    <property type="protein sequence ID" value="MBK1878421.1"/>
    <property type="molecule type" value="Genomic_DNA"/>
</dbReference>
<sequence>MNKTLLLILCDFLLLTILSMWKMEEDAPAPSDTQSSETENANVSAMAMMEQDLLDTLSYSLEEEKAERAELNEDLESKAAELARREQELAQRQERIQNLEQDLTESELRERELAAERESLESKASGLESEVAAAQTRIQTVSERLSEAEQAALQSQAQSRLLQEELEQKLAEIEEKENVLEEQREALASSQQRVQELGVEVRMKEQQNTFLQESVDTLKGEVVAEREERQRIQEQSSVLAQGVSDLAASSQDLRQELRSNFEINANQLFADYKNNQIQADFSAVKYMRNRYVNTEENTTTVLVSDGTNYYALAHIDSLPFGLKTSPSSIRSMTLSLNRAGEEKKASSLQFLALDPRIAMISLTDAEAERLGGKAYLTALEPFKFPEAVLVNKQGDYYGEVEFKLDSDTPGFVKMQTKIFSSIFGEFSPSTGDLVLSKTGELLGIMVNRRYCALVNNFVPISTLDLTKTLDAGELKKTLRVLNGSLNNFPEPLR</sequence>
<organism evidence="2 3">
    <name type="scientific">Pelagicoccus mobilis</name>
    <dbReference type="NCBI Taxonomy" id="415221"/>
    <lineage>
        <taxon>Bacteria</taxon>
        <taxon>Pseudomonadati</taxon>
        <taxon>Verrucomicrobiota</taxon>
        <taxon>Opitutia</taxon>
        <taxon>Puniceicoccales</taxon>
        <taxon>Pelagicoccaceae</taxon>
        <taxon>Pelagicoccus</taxon>
    </lineage>
</organism>
<accession>A0A934VM31</accession>
<feature type="region of interest" description="Disordered" evidence="1">
    <location>
        <begin position="101"/>
        <end position="128"/>
    </location>
</feature>
<evidence type="ECO:0000256" key="1">
    <source>
        <dbReference type="SAM" id="MobiDB-lite"/>
    </source>
</evidence>